<dbReference type="Proteomes" id="UP000539146">
    <property type="component" value="Unassembled WGS sequence"/>
</dbReference>
<gene>
    <name evidence="1" type="ORF">HP467_17875</name>
</gene>
<proteinExistence type="predicted"/>
<comment type="caution">
    <text evidence="1">The sequence shown here is derived from an EMBL/GenBank/DDBJ whole genome shotgun (WGS) entry which is preliminary data.</text>
</comment>
<organism evidence="1 2">
    <name type="scientific">Curtobacterium citreum</name>
    <dbReference type="NCBI Taxonomy" id="2036"/>
    <lineage>
        <taxon>Bacteria</taxon>
        <taxon>Bacillati</taxon>
        <taxon>Actinomycetota</taxon>
        <taxon>Actinomycetes</taxon>
        <taxon>Micrococcales</taxon>
        <taxon>Microbacteriaceae</taxon>
        <taxon>Curtobacterium</taxon>
    </lineage>
</organism>
<name>A0A850DX09_9MICO</name>
<accession>A0A850DX09</accession>
<dbReference type="EMBL" id="JABMCG010000126">
    <property type="protein sequence ID" value="NUU29964.1"/>
    <property type="molecule type" value="Genomic_DNA"/>
</dbReference>
<reference evidence="1 2" key="1">
    <citation type="submission" date="2020-05" db="EMBL/GenBank/DDBJ databases">
        <title>Genome Sequencing of Type Strains.</title>
        <authorList>
            <person name="Lemaire J.F."/>
            <person name="Inderbitzin P."/>
            <person name="Gregorio O.A."/>
            <person name="Collins S.B."/>
            <person name="Wespe N."/>
            <person name="Knight-Connoni V."/>
        </authorList>
    </citation>
    <scope>NUCLEOTIDE SEQUENCE [LARGE SCALE GENOMIC DNA]</scope>
    <source>
        <strain evidence="1 2">DSM 20512</strain>
    </source>
</reference>
<protein>
    <recommendedName>
        <fullName evidence="3">Asp23/Gls24 family envelope stress response protein</fullName>
    </recommendedName>
</protein>
<dbReference type="AlphaFoldDB" id="A0A850DX09"/>
<sequence>MDDEALSRDLTAAVRAVPGVVGVHAPRSAVHAAAEAVAVALSLREPDVLVDVDRLDTTLRLTTHIAVDDRRPAPDTLREVGERLREVVDGVPGPPADLITVTIRVVEDSGTVVG</sequence>
<evidence type="ECO:0008006" key="3">
    <source>
        <dbReference type="Google" id="ProtNLM"/>
    </source>
</evidence>
<dbReference type="RefSeq" id="WP_144802725.1">
    <property type="nucleotide sequence ID" value="NZ_BAAAWP010000001.1"/>
</dbReference>
<evidence type="ECO:0000313" key="2">
    <source>
        <dbReference type="Proteomes" id="UP000539146"/>
    </source>
</evidence>
<evidence type="ECO:0000313" key="1">
    <source>
        <dbReference type="EMBL" id="NUU29964.1"/>
    </source>
</evidence>